<name>A0A327L2I3_9BRAD</name>
<sequence>MNRRHLLAGFAATALSGTGAFADNYPAFPIRVFVPYPAGQASDVITRILADRMTPTLGQPLIIENRPGAGGNIGSEAGARAAPDGYTLTIATAALPITKLTYRKLTFDPIGDFAPVGMMTVTPLLLATSPKLGVSSVAELVAHAKANPGKVTFASSGVGTSHHLSGELFATIAGLQLVHVPYRGSAPAHVDLMAGTVDIMFDNIVAVGPHVRQGTLKGLAVTTKTRAAAFPDLPTMQESGFTNFEAVAWFGMLAPKETPAPIVARLNKELVAALSAPDIKKKLADMGAEAAPGRPEEFGTFLGAEVSKWKPIVERANIVLD</sequence>
<comment type="similarity">
    <text evidence="1">Belongs to the UPF0065 (bug) family.</text>
</comment>
<dbReference type="Gene3D" id="3.40.190.150">
    <property type="entry name" value="Bordetella uptake gene, domain 1"/>
    <property type="match status" value="1"/>
</dbReference>
<dbReference type="CDD" id="cd13578">
    <property type="entry name" value="PBP2_Bug27"/>
    <property type="match status" value="1"/>
</dbReference>
<evidence type="ECO:0000313" key="3">
    <source>
        <dbReference type="EMBL" id="RAI44205.1"/>
    </source>
</evidence>
<dbReference type="EMBL" id="NPEX01000054">
    <property type="protein sequence ID" value="RAI44205.1"/>
    <property type="molecule type" value="Genomic_DNA"/>
</dbReference>
<proteinExistence type="inferred from homology"/>
<dbReference type="SUPFAM" id="SSF53850">
    <property type="entry name" value="Periplasmic binding protein-like II"/>
    <property type="match status" value="1"/>
</dbReference>
<evidence type="ECO:0000313" key="4">
    <source>
        <dbReference type="Proteomes" id="UP000249130"/>
    </source>
</evidence>
<evidence type="ECO:0000256" key="1">
    <source>
        <dbReference type="ARBA" id="ARBA00006987"/>
    </source>
</evidence>
<dbReference type="PIRSF" id="PIRSF017082">
    <property type="entry name" value="YflP"/>
    <property type="match status" value="1"/>
</dbReference>
<dbReference type="Proteomes" id="UP000249130">
    <property type="component" value="Unassembled WGS sequence"/>
</dbReference>
<accession>A0A327L2I3</accession>
<organism evidence="3 4">
    <name type="scientific">Rhodoplanes roseus</name>
    <dbReference type="NCBI Taxonomy" id="29409"/>
    <lineage>
        <taxon>Bacteria</taxon>
        <taxon>Pseudomonadati</taxon>
        <taxon>Pseudomonadota</taxon>
        <taxon>Alphaproteobacteria</taxon>
        <taxon>Hyphomicrobiales</taxon>
        <taxon>Nitrobacteraceae</taxon>
        <taxon>Rhodoplanes</taxon>
    </lineage>
</organism>
<dbReference type="Gene3D" id="3.40.190.10">
    <property type="entry name" value="Periplasmic binding protein-like II"/>
    <property type="match status" value="1"/>
</dbReference>
<dbReference type="InterPro" id="IPR042100">
    <property type="entry name" value="Bug_dom1"/>
</dbReference>
<keyword evidence="4" id="KW-1185">Reference proteome</keyword>
<evidence type="ECO:0008006" key="5">
    <source>
        <dbReference type="Google" id="ProtNLM"/>
    </source>
</evidence>
<keyword evidence="2" id="KW-0732">Signal</keyword>
<comment type="caution">
    <text evidence="3">The sequence shown here is derived from an EMBL/GenBank/DDBJ whole genome shotgun (WGS) entry which is preliminary data.</text>
</comment>
<dbReference type="InterPro" id="IPR005064">
    <property type="entry name" value="BUG"/>
</dbReference>
<feature type="signal peptide" evidence="2">
    <location>
        <begin position="1"/>
        <end position="22"/>
    </location>
</feature>
<dbReference type="PANTHER" id="PTHR42928">
    <property type="entry name" value="TRICARBOXYLATE-BINDING PROTEIN"/>
    <property type="match status" value="1"/>
</dbReference>
<gene>
    <name evidence="3" type="ORF">CH341_10370</name>
</gene>
<reference evidence="3 4" key="1">
    <citation type="submission" date="2017-07" db="EMBL/GenBank/DDBJ databases">
        <title>Draft Genome Sequences of Select Purple Nonsulfur Bacteria.</title>
        <authorList>
            <person name="Lasarre B."/>
            <person name="Mckinlay J.B."/>
        </authorList>
    </citation>
    <scope>NUCLEOTIDE SEQUENCE [LARGE SCALE GENOMIC DNA]</scope>
    <source>
        <strain evidence="3 4">DSM 5909</strain>
    </source>
</reference>
<dbReference type="RefSeq" id="WP_111418971.1">
    <property type="nucleotide sequence ID" value="NZ_NPEX01000054.1"/>
</dbReference>
<dbReference type="PANTHER" id="PTHR42928:SF5">
    <property type="entry name" value="BLR1237 PROTEIN"/>
    <property type="match status" value="1"/>
</dbReference>
<feature type="chain" id="PRO_5016290899" description="ABC transporter substrate-binding protein" evidence="2">
    <location>
        <begin position="23"/>
        <end position="321"/>
    </location>
</feature>
<dbReference type="Pfam" id="PF03401">
    <property type="entry name" value="TctC"/>
    <property type="match status" value="1"/>
</dbReference>
<evidence type="ECO:0000256" key="2">
    <source>
        <dbReference type="SAM" id="SignalP"/>
    </source>
</evidence>
<protein>
    <recommendedName>
        <fullName evidence="5">ABC transporter substrate-binding protein</fullName>
    </recommendedName>
</protein>
<dbReference type="OrthoDB" id="7375033at2"/>
<dbReference type="AlphaFoldDB" id="A0A327L2I3"/>